<dbReference type="PANTHER" id="PTHR43098:SF4">
    <property type="entry name" value="BLR3857 PROTEIN"/>
    <property type="match status" value="1"/>
</dbReference>
<keyword evidence="4" id="KW-0274">FAD</keyword>
<keyword evidence="10" id="KW-1185">Reference proteome</keyword>
<keyword evidence="5" id="KW-0521">NADP</keyword>
<dbReference type="OrthoDB" id="66881at2759"/>
<dbReference type="Pfam" id="PF13450">
    <property type="entry name" value="NAD_binding_8"/>
    <property type="match status" value="1"/>
</dbReference>
<dbReference type="SUPFAM" id="SSF51905">
    <property type="entry name" value="FAD/NAD(P)-binding domain"/>
    <property type="match status" value="1"/>
</dbReference>
<protein>
    <submittedName>
        <fullName evidence="9">FAD/NAD(P)-binding domain-containing protein</fullName>
    </submittedName>
</protein>
<sequence>MAPPAALENATVPNTLPKEAAKEISTIAVESVDSIQTDNIPNLVEKPKTATSTTSAPAAEKPSITAKLAATLPFSIPEVRAKYITERDKRLRPDGNKQYGEFKGDFAHYLDDPYIPKTPREPRTVDIDFLILGGGFGGLCLAAELTKVGVNDFLIVDKAGDFGGTWYWNRYPGAACDIESYIYLPLLEETGYIPSEKYVRAHELLAHCTRIGKHFDLHRRALFHTQVTSLVWDDKVHRWTVYTDRGDVIRARFAASASGPLNMPKLPGVPGVGTFKGHSFHTSRWDYAYTGGDSAGGLDKLANKRVGFIGTGATGVQVVPHLGAGVQKGDGKLFVFQRTPSTVFWRGNKKTDEEWAKNLKPGWQRGRQDDFMKAMAGGQGQDLVGDEWTAISRWMREKELAKMEGFWGEYGSLLELADMWNMDRARGRCESVVKDGKTAEALKPWYRQFCKRPTFHDEYLETFNLSNVELVDTKGQGVDRITEKGVVVDGKEYELDCLVYGTGFEVWTPYSRRSGFEVYGKNGETMTEKWSDGVRTLHGLFMNNFPNLFIMTNAQSAFTANFVHAIGRQAEHIAWIIQQSNEKGIETVEATKEAENAWGETIIATSRLNLEFQQNCTPGYYNLEGDIDGSLLFKRSGNYGLGPIAFFKLMEEWREKGEFEGLQLTAFEGNVVEPKTQSGGNGNIEAGEANGVTKLSMATEPIVVAAA</sequence>
<accession>A0A6A6U1E4</accession>
<dbReference type="FunFam" id="3.50.50.60:FF:000341">
    <property type="entry name" value="Baeyer-Villiger monooxygenase"/>
    <property type="match status" value="1"/>
</dbReference>
<evidence type="ECO:0000256" key="4">
    <source>
        <dbReference type="ARBA" id="ARBA00022827"/>
    </source>
</evidence>
<keyword evidence="3" id="KW-0285">Flavoprotein</keyword>
<evidence type="ECO:0000256" key="8">
    <source>
        <dbReference type="SAM" id="MobiDB-lite"/>
    </source>
</evidence>
<dbReference type="AlphaFoldDB" id="A0A6A6U1E4"/>
<dbReference type="InterPro" id="IPR050775">
    <property type="entry name" value="FAD-binding_Monooxygenases"/>
</dbReference>
<dbReference type="PANTHER" id="PTHR43098">
    <property type="entry name" value="L-ORNITHINE N(5)-MONOOXYGENASE-RELATED"/>
    <property type="match status" value="1"/>
</dbReference>
<feature type="region of interest" description="Disordered" evidence="8">
    <location>
        <begin position="36"/>
        <end position="60"/>
    </location>
</feature>
<feature type="compositionally biased region" description="Low complexity" evidence="8">
    <location>
        <begin position="49"/>
        <end position="60"/>
    </location>
</feature>
<evidence type="ECO:0000256" key="6">
    <source>
        <dbReference type="ARBA" id="ARBA00023002"/>
    </source>
</evidence>
<reference evidence="9" key="1">
    <citation type="journal article" date="2020" name="Stud. Mycol.">
        <title>101 Dothideomycetes genomes: a test case for predicting lifestyles and emergence of pathogens.</title>
        <authorList>
            <person name="Haridas S."/>
            <person name="Albert R."/>
            <person name="Binder M."/>
            <person name="Bloem J."/>
            <person name="Labutti K."/>
            <person name="Salamov A."/>
            <person name="Andreopoulos B."/>
            <person name="Baker S."/>
            <person name="Barry K."/>
            <person name="Bills G."/>
            <person name="Bluhm B."/>
            <person name="Cannon C."/>
            <person name="Castanera R."/>
            <person name="Culley D."/>
            <person name="Daum C."/>
            <person name="Ezra D."/>
            <person name="Gonzalez J."/>
            <person name="Henrissat B."/>
            <person name="Kuo A."/>
            <person name="Liang C."/>
            <person name="Lipzen A."/>
            <person name="Lutzoni F."/>
            <person name="Magnuson J."/>
            <person name="Mondo S."/>
            <person name="Nolan M."/>
            <person name="Ohm R."/>
            <person name="Pangilinan J."/>
            <person name="Park H.-J."/>
            <person name="Ramirez L."/>
            <person name="Alfaro M."/>
            <person name="Sun H."/>
            <person name="Tritt A."/>
            <person name="Yoshinaga Y."/>
            <person name="Zwiers L.-H."/>
            <person name="Turgeon B."/>
            <person name="Goodwin S."/>
            <person name="Spatafora J."/>
            <person name="Crous P."/>
            <person name="Grigoriev I."/>
        </authorList>
    </citation>
    <scope>NUCLEOTIDE SEQUENCE</scope>
    <source>
        <strain evidence="9">CBS 115976</strain>
    </source>
</reference>
<comment type="similarity">
    <text evidence="2">Belongs to the FAD-binding monooxygenase family.</text>
</comment>
<evidence type="ECO:0000313" key="10">
    <source>
        <dbReference type="Proteomes" id="UP000799302"/>
    </source>
</evidence>
<dbReference type="GO" id="GO:0004497">
    <property type="term" value="F:monooxygenase activity"/>
    <property type="evidence" value="ECO:0007669"/>
    <property type="project" value="UniProtKB-KW"/>
</dbReference>
<dbReference type="EMBL" id="MU004240">
    <property type="protein sequence ID" value="KAF2665466.1"/>
    <property type="molecule type" value="Genomic_DNA"/>
</dbReference>
<evidence type="ECO:0000313" key="9">
    <source>
        <dbReference type="EMBL" id="KAF2665466.1"/>
    </source>
</evidence>
<gene>
    <name evidence="9" type="ORF">BT63DRAFT_405420</name>
</gene>
<evidence type="ECO:0000256" key="7">
    <source>
        <dbReference type="ARBA" id="ARBA00023033"/>
    </source>
</evidence>
<dbReference type="InterPro" id="IPR036188">
    <property type="entry name" value="FAD/NAD-bd_sf"/>
</dbReference>
<name>A0A6A6U1E4_9PEZI</name>
<organism evidence="9 10">
    <name type="scientific">Microthyrium microscopicum</name>
    <dbReference type="NCBI Taxonomy" id="703497"/>
    <lineage>
        <taxon>Eukaryota</taxon>
        <taxon>Fungi</taxon>
        <taxon>Dikarya</taxon>
        <taxon>Ascomycota</taxon>
        <taxon>Pezizomycotina</taxon>
        <taxon>Dothideomycetes</taxon>
        <taxon>Dothideomycetes incertae sedis</taxon>
        <taxon>Microthyriales</taxon>
        <taxon>Microthyriaceae</taxon>
        <taxon>Microthyrium</taxon>
    </lineage>
</organism>
<keyword evidence="6" id="KW-0560">Oxidoreductase</keyword>
<proteinExistence type="inferred from homology"/>
<comment type="cofactor">
    <cofactor evidence="1">
        <name>FAD</name>
        <dbReference type="ChEBI" id="CHEBI:57692"/>
    </cofactor>
</comment>
<evidence type="ECO:0000256" key="5">
    <source>
        <dbReference type="ARBA" id="ARBA00022857"/>
    </source>
</evidence>
<evidence type="ECO:0000256" key="2">
    <source>
        <dbReference type="ARBA" id="ARBA00010139"/>
    </source>
</evidence>
<dbReference type="Proteomes" id="UP000799302">
    <property type="component" value="Unassembled WGS sequence"/>
</dbReference>
<evidence type="ECO:0000256" key="1">
    <source>
        <dbReference type="ARBA" id="ARBA00001974"/>
    </source>
</evidence>
<keyword evidence="7" id="KW-0503">Monooxygenase</keyword>
<evidence type="ECO:0000256" key="3">
    <source>
        <dbReference type="ARBA" id="ARBA00022630"/>
    </source>
</evidence>
<dbReference type="Gene3D" id="3.50.50.60">
    <property type="entry name" value="FAD/NAD(P)-binding domain"/>
    <property type="match status" value="2"/>
</dbReference>